<sequence>MKRALIGHTGFVGGTLLAADGFSHGFNSKNVREMEGQHFDEIVCAGVPAVKWLANRAPAQDRAAIGGLLSVLERTSAGRFVLVSTVDVYPDPAQPLDEDADLRDLPNQPYGLHRFEVEQFVARRFPNHSIVRLPALFGQGLKKNALFDLLNDNMVEKINPAGVFQWYPTSRLAGDLARVAEAGLTLVNLVTQPVAMREVIARFFPGAPVGPEAEPAPRYGLRTKYAAPFGGTPPWIMTVPEVLAEMDRFITASSRP</sequence>
<keyword evidence="3" id="KW-1185">Reference proteome</keyword>
<evidence type="ECO:0000313" key="3">
    <source>
        <dbReference type="Proteomes" id="UP000239724"/>
    </source>
</evidence>
<dbReference type="EMBL" id="NHRY01000052">
    <property type="protein sequence ID" value="PPQ36993.1"/>
    <property type="molecule type" value="Genomic_DNA"/>
</dbReference>
<dbReference type="SUPFAM" id="SSF51735">
    <property type="entry name" value="NAD(P)-binding Rossmann-fold domains"/>
    <property type="match status" value="1"/>
</dbReference>
<accession>A0A2S6NMC8</accession>
<comment type="caution">
    <text evidence="2">The sequence shown here is derived from an EMBL/GenBank/DDBJ whole genome shotgun (WGS) entry which is preliminary data.</text>
</comment>
<dbReference type="Pfam" id="PF01370">
    <property type="entry name" value="Epimerase"/>
    <property type="match status" value="1"/>
</dbReference>
<dbReference type="Gene3D" id="3.40.50.720">
    <property type="entry name" value="NAD(P)-binding Rossmann-like Domain"/>
    <property type="match status" value="1"/>
</dbReference>
<dbReference type="InterPro" id="IPR001509">
    <property type="entry name" value="Epimerase_deHydtase"/>
</dbReference>
<protein>
    <recommendedName>
        <fullName evidence="1">NAD-dependent epimerase/dehydratase domain-containing protein</fullName>
    </recommendedName>
</protein>
<proteinExistence type="predicted"/>
<organism evidence="2 3">
    <name type="scientific">Rhodopila globiformis</name>
    <name type="common">Rhodopseudomonas globiformis</name>
    <dbReference type="NCBI Taxonomy" id="1071"/>
    <lineage>
        <taxon>Bacteria</taxon>
        <taxon>Pseudomonadati</taxon>
        <taxon>Pseudomonadota</taxon>
        <taxon>Alphaproteobacteria</taxon>
        <taxon>Acetobacterales</taxon>
        <taxon>Acetobacteraceae</taxon>
        <taxon>Rhodopila</taxon>
    </lineage>
</organism>
<evidence type="ECO:0000313" key="2">
    <source>
        <dbReference type="EMBL" id="PPQ36993.1"/>
    </source>
</evidence>
<dbReference type="RefSeq" id="WP_104517558.1">
    <property type="nucleotide sequence ID" value="NZ_NHRY01000052.1"/>
</dbReference>
<feature type="domain" description="NAD-dependent epimerase/dehydratase" evidence="1">
    <location>
        <begin position="37"/>
        <end position="140"/>
    </location>
</feature>
<gene>
    <name evidence="2" type="ORF">CCS01_04050</name>
</gene>
<dbReference type="AlphaFoldDB" id="A0A2S6NMC8"/>
<dbReference type="OrthoDB" id="9812470at2"/>
<reference evidence="2 3" key="1">
    <citation type="journal article" date="2018" name="Arch. Microbiol.">
        <title>New insights into the metabolic potential of the phototrophic purple bacterium Rhodopila globiformis DSM 161(T) from its draft genome sequence and evidence for a vanadium-dependent nitrogenase.</title>
        <authorList>
            <person name="Imhoff J.F."/>
            <person name="Rahn T."/>
            <person name="Kunzel S."/>
            <person name="Neulinger S.C."/>
        </authorList>
    </citation>
    <scope>NUCLEOTIDE SEQUENCE [LARGE SCALE GENOMIC DNA]</scope>
    <source>
        <strain evidence="2 3">DSM 161</strain>
    </source>
</reference>
<dbReference type="Proteomes" id="UP000239724">
    <property type="component" value="Unassembled WGS sequence"/>
</dbReference>
<name>A0A2S6NMC8_RHOGL</name>
<evidence type="ECO:0000259" key="1">
    <source>
        <dbReference type="Pfam" id="PF01370"/>
    </source>
</evidence>
<dbReference type="InterPro" id="IPR036291">
    <property type="entry name" value="NAD(P)-bd_dom_sf"/>
</dbReference>